<dbReference type="Gene3D" id="3.30.420.40">
    <property type="match status" value="2"/>
</dbReference>
<dbReference type="PANTHER" id="PTHR18964">
    <property type="entry name" value="ROK (REPRESSOR, ORF, KINASE) FAMILY"/>
    <property type="match status" value="1"/>
</dbReference>
<comment type="caution">
    <text evidence="1">The sequence shown here is derived from an EMBL/GenBank/DDBJ whole genome shotgun (WGS) entry which is preliminary data.</text>
</comment>
<organism evidence="1 2">
    <name type="scientific">Jiella flava</name>
    <dbReference type="NCBI Taxonomy" id="2816857"/>
    <lineage>
        <taxon>Bacteria</taxon>
        <taxon>Pseudomonadati</taxon>
        <taxon>Pseudomonadota</taxon>
        <taxon>Alphaproteobacteria</taxon>
        <taxon>Hyphomicrobiales</taxon>
        <taxon>Aurantimonadaceae</taxon>
        <taxon>Jiella</taxon>
    </lineage>
</organism>
<reference evidence="1" key="1">
    <citation type="submission" date="2021-03" db="EMBL/GenBank/DDBJ databases">
        <title>Whole genome sequence of Jiella sp. CQZ9-1.</title>
        <authorList>
            <person name="Tuo L."/>
        </authorList>
    </citation>
    <scope>NUCLEOTIDE SEQUENCE</scope>
    <source>
        <strain evidence="1">CQZ9-1</strain>
    </source>
</reference>
<sequence length="408" mass="42756">MLSRLAKTDAETVRAHNRLAVLDHLRRVSVSTRKSVSEATGLSVSASSAISASLLRCGILEEVEEDDRSNRRGRPGKGLGLSGGAACVAALKLAVGEVSGRLSDYAGRPLAEIRREVDIASHDGAALVMLLADLCGALRSQAQGRSRPLDKVVVAVQGKTDSGLSGIVWSPALRHRDIEIAAPLTARLGAEVSVLNDCSVMPEAFRWQPDFAGLDFATLFVGFGVGMGLQISGETFQGKRSSAVEFGHINHVPGGALCRCGNRGCVEAYASDYAIWRRAKGTDEIAARRIRDEEIHALAEAARAGDAAAATAFEEAGIAIGYGLGRVFTMIDPLPIVLTGSGVQAIDRLEPVIRRGIAESAVDGLGADTPLILEEDTDALVFDAATAYALAALDKGFSRSAPEATEAA</sequence>
<keyword evidence="2" id="KW-1185">Reference proteome</keyword>
<dbReference type="Gene3D" id="1.10.10.10">
    <property type="entry name" value="Winged helix-like DNA-binding domain superfamily/Winged helix DNA-binding domain"/>
    <property type="match status" value="1"/>
</dbReference>
<gene>
    <name evidence="1" type="ORF">J1C48_02845</name>
</gene>
<dbReference type="EMBL" id="JAFMPP010000002">
    <property type="protein sequence ID" value="MBO0661503.1"/>
    <property type="molecule type" value="Genomic_DNA"/>
</dbReference>
<dbReference type="SUPFAM" id="SSF46785">
    <property type="entry name" value="Winged helix' DNA-binding domain"/>
    <property type="match status" value="1"/>
</dbReference>
<dbReference type="PANTHER" id="PTHR18964:SF173">
    <property type="entry name" value="GLUCOKINASE"/>
    <property type="match status" value="1"/>
</dbReference>
<accession>A0A939JR33</accession>
<name>A0A939JR33_9HYPH</name>
<dbReference type="SUPFAM" id="SSF53067">
    <property type="entry name" value="Actin-like ATPase domain"/>
    <property type="match status" value="2"/>
</dbReference>
<proteinExistence type="predicted"/>
<protein>
    <submittedName>
        <fullName evidence="1">ROK family protein</fullName>
    </submittedName>
</protein>
<dbReference type="InterPro" id="IPR043129">
    <property type="entry name" value="ATPase_NBD"/>
</dbReference>
<dbReference type="Proteomes" id="UP000664122">
    <property type="component" value="Unassembled WGS sequence"/>
</dbReference>
<dbReference type="InterPro" id="IPR000600">
    <property type="entry name" value="ROK"/>
</dbReference>
<dbReference type="InterPro" id="IPR036390">
    <property type="entry name" value="WH_DNA-bd_sf"/>
</dbReference>
<dbReference type="Pfam" id="PF00480">
    <property type="entry name" value="ROK"/>
    <property type="match status" value="1"/>
</dbReference>
<evidence type="ECO:0000313" key="2">
    <source>
        <dbReference type="Proteomes" id="UP000664122"/>
    </source>
</evidence>
<dbReference type="InterPro" id="IPR036388">
    <property type="entry name" value="WH-like_DNA-bd_sf"/>
</dbReference>
<dbReference type="AlphaFoldDB" id="A0A939JR33"/>
<evidence type="ECO:0000313" key="1">
    <source>
        <dbReference type="EMBL" id="MBO0661503.1"/>
    </source>
</evidence>